<feature type="transmembrane region" description="Helical" evidence="1">
    <location>
        <begin position="12"/>
        <end position="36"/>
    </location>
</feature>
<dbReference type="EMBL" id="GBXM01065502">
    <property type="protein sequence ID" value="JAH43075.1"/>
    <property type="molecule type" value="Transcribed_RNA"/>
</dbReference>
<name>A0A0E9SQX5_ANGAN</name>
<keyword evidence="1" id="KW-0472">Membrane</keyword>
<evidence type="ECO:0000256" key="1">
    <source>
        <dbReference type="SAM" id="Phobius"/>
    </source>
</evidence>
<keyword evidence="1" id="KW-0812">Transmembrane</keyword>
<accession>A0A0E9SQX5</accession>
<proteinExistence type="predicted"/>
<sequence>MSNTGEKTRRNLVVRIPFLCVCVCVCFRVSVLFPAYD</sequence>
<organism evidence="2">
    <name type="scientific">Anguilla anguilla</name>
    <name type="common">European freshwater eel</name>
    <name type="synonym">Muraena anguilla</name>
    <dbReference type="NCBI Taxonomy" id="7936"/>
    <lineage>
        <taxon>Eukaryota</taxon>
        <taxon>Metazoa</taxon>
        <taxon>Chordata</taxon>
        <taxon>Craniata</taxon>
        <taxon>Vertebrata</taxon>
        <taxon>Euteleostomi</taxon>
        <taxon>Actinopterygii</taxon>
        <taxon>Neopterygii</taxon>
        <taxon>Teleostei</taxon>
        <taxon>Anguilliformes</taxon>
        <taxon>Anguillidae</taxon>
        <taxon>Anguilla</taxon>
    </lineage>
</organism>
<evidence type="ECO:0000313" key="2">
    <source>
        <dbReference type="EMBL" id="JAH43075.1"/>
    </source>
</evidence>
<dbReference type="AlphaFoldDB" id="A0A0E9SQX5"/>
<reference evidence="2" key="2">
    <citation type="journal article" date="2015" name="Fish Shellfish Immunol.">
        <title>Early steps in the European eel (Anguilla anguilla)-Vibrio vulnificus interaction in the gills: Role of the RtxA13 toxin.</title>
        <authorList>
            <person name="Callol A."/>
            <person name="Pajuelo D."/>
            <person name="Ebbesson L."/>
            <person name="Teles M."/>
            <person name="MacKenzie S."/>
            <person name="Amaro C."/>
        </authorList>
    </citation>
    <scope>NUCLEOTIDE SEQUENCE</scope>
</reference>
<protein>
    <submittedName>
        <fullName evidence="2">Uncharacterized protein</fullName>
    </submittedName>
</protein>
<keyword evidence="1" id="KW-1133">Transmembrane helix</keyword>
<reference evidence="2" key="1">
    <citation type="submission" date="2014-11" db="EMBL/GenBank/DDBJ databases">
        <authorList>
            <person name="Amaro Gonzalez C."/>
        </authorList>
    </citation>
    <scope>NUCLEOTIDE SEQUENCE</scope>
</reference>